<sequence>MGFSKTQQCTFVFFFWGVECSSFSFNVEVAMAHKRSIIANQYYKIAHKRSIIANQYYKIAH</sequence>
<evidence type="ECO:0000313" key="2">
    <source>
        <dbReference type="Proteomes" id="UP000004994"/>
    </source>
</evidence>
<reference evidence="1" key="2">
    <citation type="submission" date="2019-01" db="UniProtKB">
        <authorList>
            <consortium name="EnsemblPlants"/>
        </authorList>
    </citation>
    <scope>IDENTIFICATION</scope>
    <source>
        <strain evidence="1">cv. Heinz 1706</strain>
    </source>
</reference>
<evidence type="ECO:0000313" key="1">
    <source>
        <dbReference type="EnsemblPlants" id="Solyc08g081195.1.1"/>
    </source>
</evidence>
<accession>A0A3Q7HU89</accession>
<organism evidence="1">
    <name type="scientific">Solanum lycopersicum</name>
    <name type="common">Tomato</name>
    <name type="synonym">Lycopersicon esculentum</name>
    <dbReference type="NCBI Taxonomy" id="4081"/>
    <lineage>
        <taxon>Eukaryota</taxon>
        <taxon>Viridiplantae</taxon>
        <taxon>Streptophyta</taxon>
        <taxon>Embryophyta</taxon>
        <taxon>Tracheophyta</taxon>
        <taxon>Spermatophyta</taxon>
        <taxon>Magnoliopsida</taxon>
        <taxon>eudicotyledons</taxon>
        <taxon>Gunneridae</taxon>
        <taxon>Pentapetalae</taxon>
        <taxon>asterids</taxon>
        <taxon>lamiids</taxon>
        <taxon>Solanales</taxon>
        <taxon>Solanaceae</taxon>
        <taxon>Solanoideae</taxon>
        <taxon>Solaneae</taxon>
        <taxon>Solanum</taxon>
        <taxon>Solanum subgen. Lycopersicon</taxon>
    </lineage>
</organism>
<name>A0A3Q7HU89_SOLLC</name>
<keyword evidence="2" id="KW-1185">Reference proteome</keyword>
<reference evidence="1" key="1">
    <citation type="journal article" date="2012" name="Nature">
        <title>The tomato genome sequence provides insights into fleshy fruit evolution.</title>
        <authorList>
            <consortium name="Tomato Genome Consortium"/>
        </authorList>
    </citation>
    <scope>NUCLEOTIDE SEQUENCE [LARGE SCALE GENOMIC DNA]</scope>
    <source>
        <strain evidence="1">cv. Heinz 1706</strain>
    </source>
</reference>
<proteinExistence type="predicted"/>
<dbReference type="Proteomes" id="UP000004994">
    <property type="component" value="Chromosome 8"/>
</dbReference>
<dbReference type="EnsemblPlants" id="Solyc08g081195.1.1">
    <property type="protein sequence ID" value="Solyc08g081195.1.1"/>
    <property type="gene ID" value="Solyc08g081195.1"/>
</dbReference>
<dbReference type="InParanoid" id="A0A3Q7HU89"/>
<dbReference type="Gramene" id="Solyc08g081195.1.1">
    <property type="protein sequence ID" value="Solyc08g081195.1.1"/>
    <property type="gene ID" value="Solyc08g081195.1"/>
</dbReference>
<protein>
    <submittedName>
        <fullName evidence="1">Uncharacterized protein</fullName>
    </submittedName>
</protein>
<dbReference type="AlphaFoldDB" id="A0A3Q7HU89"/>